<gene>
    <name evidence="6" type="ORF">RRG08_011405</name>
</gene>
<evidence type="ECO:0000256" key="4">
    <source>
        <dbReference type="ARBA" id="ARBA00023224"/>
    </source>
</evidence>
<dbReference type="GO" id="GO:0004965">
    <property type="term" value="F:G protein-coupled GABA receptor activity"/>
    <property type="evidence" value="ECO:0007669"/>
    <property type="project" value="InterPro"/>
</dbReference>
<dbReference type="GO" id="GO:0038039">
    <property type="term" value="C:G protein-coupled receptor heterodimeric complex"/>
    <property type="evidence" value="ECO:0007669"/>
    <property type="project" value="TreeGrafter"/>
</dbReference>
<keyword evidence="5" id="KW-0472">Membrane</keyword>
<keyword evidence="2" id="KW-0675">Receptor</keyword>
<proteinExistence type="predicted"/>
<keyword evidence="3" id="KW-0325">Glycoprotein</keyword>
<name>A0AAE0Z748_9GAST</name>
<feature type="transmembrane region" description="Helical" evidence="5">
    <location>
        <begin position="21"/>
        <end position="41"/>
    </location>
</feature>
<protein>
    <submittedName>
        <fullName evidence="6">Uncharacterized protein</fullName>
    </submittedName>
</protein>
<dbReference type="InterPro" id="IPR002455">
    <property type="entry name" value="GPCR3_GABA-B"/>
</dbReference>
<dbReference type="GO" id="GO:0007214">
    <property type="term" value="P:gamma-aminobutyric acid signaling pathway"/>
    <property type="evidence" value="ECO:0007669"/>
    <property type="project" value="TreeGrafter"/>
</dbReference>
<comment type="caution">
    <text evidence="6">The sequence shown here is derived from an EMBL/GenBank/DDBJ whole genome shotgun (WGS) entry which is preliminary data.</text>
</comment>
<keyword evidence="5" id="KW-0812">Transmembrane</keyword>
<sequence length="173" mass="19473">MAKYNESQQVSCPELNDSKWIGVRIYHVVVLCPLAVVVVMATENSPDTNALETSSSILVTTMIQCLIFFFPKVRNGCRTAKSKLHTEDRLYCLDQSINEQIIAYRKYTEAHSSQSNLALHNGSLTFSRHSDTPSTSTRSIMTCEFPSQLAYGDPVNLYVEIWLPSITKLFCLV</sequence>
<evidence type="ECO:0000256" key="1">
    <source>
        <dbReference type="ARBA" id="ARBA00023040"/>
    </source>
</evidence>
<keyword evidence="7" id="KW-1185">Reference proteome</keyword>
<dbReference type="PANTHER" id="PTHR10519">
    <property type="entry name" value="GABA-B RECEPTOR"/>
    <property type="match status" value="1"/>
</dbReference>
<evidence type="ECO:0000256" key="2">
    <source>
        <dbReference type="ARBA" id="ARBA00023170"/>
    </source>
</evidence>
<reference evidence="6" key="1">
    <citation type="journal article" date="2023" name="G3 (Bethesda)">
        <title>A reference genome for the long-term kleptoplast-retaining sea slug Elysia crispata morphotype clarki.</title>
        <authorList>
            <person name="Eastman K.E."/>
            <person name="Pendleton A.L."/>
            <person name="Shaikh M.A."/>
            <person name="Suttiyut T."/>
            <person name="Ogas R."/>
            <person name="Tomko P."/>
            <person name="Gavelis G."/>
            <person name="Widhalm J.R."/>
            <person name="Wisecaver J.H."/>
        </authorList>
    </citation>
    <scope>NUCLEOTIDE SEQUENCE</scope>
    <source>
        <strain evidence="6">ECLA1</strain>
    </source>
</reference>
<dbReference type="AlphaFoldDB" id="A0AAE0Z748"/>
<keyword evidence="1" id="KW-0297">G-protein coupled receptor</keyword>
<dbReference type="PRINTS" id="PR01176">
    <property type="entry name" value="GABABRECEPTR"/>
</dbReference>
<evidence type="ECO:0000256" key="5">
    <source>
        <dbReference type="SAM" id="Phobius"/>
    </source>
</evidence>
<keyword evidence="5" id="KW-1133">Transmembrane helix</keyword>
<feature type="transmembrane region" description="Helical" evidence="5">
    <location>
        <begin position="53"/>
        <end position="71"/>
    </location>
</feature>
<dbReference type="EMBL" id="JAWDGP010004475">
    <property type="protein sequence ID" value="KAK3764034.1"/>
    <property type="molecule type" value="Genomic_DNA"/>
</dbReference>
<evidence type="ECO:0000313" key="6">
    <source>
        <dbReference type="EMBL" id="KAK3764034.1"/>
    </source>
</evidence>
<keyword evidence="4" id="KW-0807">Transducer</keyword>
<accession>A0AAE0Z748</accession>
<dbReference type="Proteomes" id="UP001283361">
    <property type="component" value="Unassembled WGS sequence"/>
</dbReference>
<evidence type="ECO:0000313" key="7">
    <source>
        <dbReference type="Proteomes" id="UP001283361"/>
    </source>
</evidence>
<dbReference type="PANTHER" id="PTHR10519:SF74">
    <property type="entry name" value="GAMMA-AMINOBUTYRIC ACID TYPE B RECEPTOR SUBUNIT 2"/>
    <property type="match status" value="1"/>
</dbReference>
<evidence type="ECO:0000256" key="3">
    <source>
        <dbReference type="ARBA" id="ARBA00023180"/>
    </source>
</evidence>
<organism evidence="6 7">
    <name type="scientific">Elysia crispata</name>
    <name type="common">lettuce slug</name>
    <dbReference type="NCBI Taxonomy" id="231223"/>
    <lineage>
        <taxon>Eukaryota</taxon>
        <taxon>Metazoa</taxon>
        <taxon>Spiralia</taxon>
        <taxon>Lophotrochozoa</taxon>
        <taxon>Mollusca</taxon>
        <taxon>Gastropoda</taxon>
        <taxon>Heterobranchia</taxon>
        <taxon>Euthyneura</taxon>
        <taxon>Panpulmonata</taxon>
        <taxon>Sacoglossa</taxon>
        <taxon>Placobranchoidea</taxon>
        <taxon>Plakobranchidae</taxon>
        <taxon>Elysia</taxon>
    </lineage>
</organism>